<protein>
    <submittedName>
        <fullName evidence="1">Uncharacterized protein</fullName>
    </submittedName>
</protein>
<organism evidence="1 2">
    <name type="scientific">Pseudocitrobacter cyperus</name>
    <dbReference type="NCBI Taxonomy" id="3112843"/>
    <lineage>
        <taxon>Bacteria</taxon>
        <taxon>Pseudomonadati</taxon>
        <taxon>Pseudomonadota</taxon>
        <taxon>Gammaproteobacteria</taxon>
        <taxon>Enterobacterales</taxon>
        <taxon>Enterobacteriaceae</taxon>
        <taxon>Pseudocitrobacter</taxon>
    </lineage>
</organism>
<evidence type="ECO:0000313" key="2">
    <source>
        <dbReference type="Proteomes" id="UP001444146"/>
    </source>
</evidence>
<evidence type="ECO:0000313" key="1">
    <source>
        <dbReference type="EMBL" id="MEO3988378.1"/>
    </source>
</evidence>
<sequence length="67" mass="7583">MPVSAKTTIDNGGNYVTVVPQTEYEVHLLNRQLKRIQAIVPEQKHRITPTKLAKQLVLEKAQEDAKC</sequence>
<dbReference type="EMBL" id="JAYMYY010000001">
    <property type="protein sequence ID" value="MEO3988378.1"/>
    <property type="molecule type" value="Genomic_DNA"/>
</dbReference>
<dbReference type="RefSeq" id="WP_347792941.1">
    <property type="nucleotide sequence ID" value="NZ_JAYMYY010000001.1"/>
</dbReference>
<accession>A0ABV0HDN6</accession>
<proteinExistence type="predicted"/>
<comment type="caution">
    <text evidence="1">The sequence shown here is derived from an EMBL/GenBank/DDBJ whole genome shotgun (WGS) entry which is preliminary data.</text>
</comment>
<gene>
    <name evidence="1" type="ORF">VSR74_00840</name>
</gene>
<reference evidence="1 2" key="1">
    <citation type="submission" date="2024-01" db="EMBL/GenBank/DDBJ databases">
        <title>Pseudocitrobacter sp. Endophytic strain Cyp-38L.</title>
        <authorList>
            <person name="Amer M.A."/>
            <person name="Hamed S.M."/>
        </authorList>
    </citation>
    <scope>NUCLEOTIDE SEQUENCE [LARGE SCALE GENOMIC DNA]</scope>
    <source>
        <strain evidence="1 2">Cyp38S</strain>
    </source>
</reference>
<keyword evidence="2" id="KW-1185">Reference proteome</keyword>
<name>A0ABV0HDN6_9ENTR</name>
<dbReference type="Proteomes" id="UP001444146">
    <property type="component" value="Unassembled WGS sequence"/>
</dbReference>